<dbReference type="RefSeq" id="WP_188684584.1">
    <property type="nucleotide sequence ID" value="NZ_BMKX01000002.1"/>
</dbReference>
<evidence type="ECO:0000313" key="1">
    <source>
        <dbReference type="EMBL" id="GGJ55857.1"/>
    </source>
</evidence>
<evidence type="ECO:0000313" key="2">
    <source>
        <dbReference type="Proteomes" id="UP000606115"/>
    </source>
</evidence>
<gene>
    <name evidence="1" type="ORF">GCM10007173_13390</name>
</gene>
<sequence length="71" mass="8032">MTRRNALVNNLHGAIYNLNYQLHVEHLTAQLAQNVDPEDMSATLRRIEYKVSTGKASRIQAISREINKALA</sequence>
<organism evidence="1 2">
    <name type="scientific">Glutamicibacter ardleyensis</name>
    <dbReference type="NCBI Taxonomy" id="225894"/>
    <lineage>
        <taxon>Bacteria</taxon>
        <taxon>Bacillati</taxon>
        <taxon>Actinomycetota</taxon>
        <taxon>Actinomycetes</taxon>
        <taxon>Micrococcales</taxon>
        <taxon>Micrococcaceae</taxon>
        <taxon>Glutamicibacter</taxon>
    </lineage>
</organism>
<proteinExistence type="predicted"/>
<reference evidence="2" key="1">
    <citation type="journal article" date="2019" name="Int. J. Syst. Evol. Microbiol.">
        <title>The Global Catalogue of Microorganisms (GCM) 10K type strain sequencing project: providing services to taxonomists for standard genome sequencing and annotation.</title>
        <authorList>
            <consortium name="The Broad Institute Genomics Platform"/>
            <consortium name="The Broad Institute Genome Sequencing Center for Infectious Disease"/>
            <person name="Wu L."/>
            <person name="Ma J."/>
        </authorList>
    </citation>
    <scope>NUCLEOTIDE SEQUENCE [LARGE SCALE GENOMIC DNA]</scope>
    <source>
        <strain evidence="2">CGMCC 1.3685</strain>
    </source>
</reference>
<dbReference type="EMBL" id="BMKX01000002">
    <property type="protein sequence ID" value="GGJ55857.1"/>
    <property type="molecule type" value="Genomic_DNA"/>
</dbReference>
<keyword evidence="2" id="KW-1185">Reference proteome</keyword>
<dbReference type="GeneID" id="303303719"/>
<name>A0ABQ2DF80_9MICC</name>
<protein>
    <submittedName>
        <fullName evidence="1">Uncharacterized protein</fullName>
    </submittedName>
</protein>
<accession>A0ABQ2DF80</accession>
<dbReference type="Proteomes" id="UP000606115">
    <property type="component" value="Unassembled WGS sequence"/>
</dbReference>
<comment type="caution">
    <text evidence="1">The sequence shown here is derived from an EMBL/GenBank/DDBJ whole genome shotgun (WGS) entry which is preliminary data.</text>
</comment>